<proteinExistence type="predicted"/>
<reference evidence="2 3" key="1">
    <citation type="submission" date="2021-03" db="EMBL/GenBank/DDBJ databases">
        <title>Enterococcal diversity collection.</title>
        <authorList>
            <person name="Gilmore M.S."/>
            <person name="Schwartzman J."/>
            <person name="Van Tyne D."/>
            <person name="Martin M."/>
            <person name="Earl A.M."/>
            <person name="Manson A.L."/>
            <person name="Straub T."/>
            <person name="Salamzade R."/>
            <person name="Saavedra J."/>
            <person name="Lebreton F."/>
            <person name="Prichula J."/>
            <person name="Schaufler K."/>
            <person name="Gaca A."/>
            <person name="Sgardioli B."/>
            <person name="Wagenaar J."/>
            <person name="Strong T."/>
        </authorList>
    </citation>
    <scope>NUCLEOTIDE SEQUENCE [LARGE SCALE GENOMIC DNA]</scope>
    <source>
        <strain evidence="2 3">669A</strain>
    </source>
</reference>
<feature type="transmembrane region" description="Helical" evidence="1">
    <location>
        <begin position="7"/>
        <end position="28"/>
    </location>
</feature>
<dbReference type="EMBL" id="JAFREM010000018">
    <property type="protein sequence ID" value="MBO1306885.1"/>
    <property type="molecule type" value="Genomic_DNA"/>
</dbReference>
<keyword evidence="1" id="KW-1133">Transmembrane helix</keyword>
<evidence type="ECO:0000313" key="3">
    <source>
        <dbReference type="Proteomes" id="UP000664601"/>
    </source>
</evidence>
<feature type="transmembrane region" description="Helical" evidence="1">
    <location>
        <begin position="114"/>
        <end position="135"/>
    </location>
</feature>
<evidence type="ECO:0000313" key="2">
    <source>
        <dbReference type="EMBL" id="MBO1306885.1"/>
    </source>
</evidence>
<keyword evidence="1" id="KW-0812">Transmembrane</keyword>
<evidence type="ECO:0000256" key="1">
    <source>
        <dbReference type="SAM" id="Phobius"/>
    </source>
</evidence>
<gene>
    <name evidence="2" type="ORF">JZO70_11975</name>
</gene>
<name>A0ABS3LCS5_9ENTE</name>
<organism evidence="2 3">
    <name type="scientific">Candidatus Enterococcus moelleringii</name>
    <dbReference type="NCBI Taxonomy" id="2815325"/>
    <lineage>
        <taxon>Bacteria</taxon>
        <taxon>Bacillati</taxon>
        <taxon>Bacillota</taxon>
        <taxon>Bacilli</taxon>
        <taxon>Lactobacillales</taxon>
        <taxon>Enterococcaceae</taxon>
        <taxon>Enterococcus</taxon>
    </lineage>
</organism>
<dbReference type="Proteomes" id="UP000664601">
    <property type="component" value="Unassembled WGS sequence"/>
</dbReference>
<feature type="transmembrane region" description="Helical" evidence="1">
    <location>
        <begin position="62"/>
        <end position="82"/>
    </location>
</feature>
<accession>A0ABS3LCS5</accession>
<keyword evidence="1" id="KW-0472">Membrane</keyword>
<feature type="transmembrane region" description="Helical" evidence="1">
    <location>
        <begin position="40"/>
        <end position="55"/>
    </location>
</feature>
<comment type="caution">
    <text evidence="2">The sequence shown here is derived from an EMBL/GenBank/DDBJ whole genome shotgun (WGS) entry which is preliminary data.</text>
</comment>
<keyword evidence="3" id="KW-1185">Reference proteome</keyword>
<dbReference type="RefSeq" id="WP_207673806.1">
    <property type="nucleotide sequence ID" value="NZ_JAFREM010000018.1"/>
</dbReference>
<sequence length="148" mass="17257">MKKKYAIGINGLLLIWFMLDMTGLELAGKTLVSQAWREDGIFMLIFIGLFLLFIFKESIGKYLLTIWLLMWFVMQFFSHWSFTIAGVGIGTDKIEYYKGTIKIIESYSRYIPDLYHVIEHILILSALIVMIIFCIRHSKRMNALSTSQ</sequence>
<protein>
    <submittedName>
        <fullName evidence="2">Uncharacterized protein</fullName>
    </submittedName>
</protein>